<keyword evidence="2" id="KW-1185">Reference proteome</keyword>
<dbReference type="RefSeq" id="WP_345736625.1">
    <property type="nucleotide sequence ID" value="NZ_BAABIA010000004.1"/>
</dbReference>
<sequence>MQKVAIHTLSLAFSPLSNQECEWLKDDPDVHALHNESKLYMIGQRVEVKFEKYILNEAEGCITFDLICGSDSIKNVRLPMEQFIQKASSDSLLAEIGPKMIRIRKAEEGKNLEECKVVHWLTPDRLFTFYAQGILEVEGLENYRKFTTVDLHYVGLSRRNDSFSRLFRTAHENRSRILGNETQITPTARLTDELMIFMFNVEDMQIVSMGIEDLNEADLNYEIHPLPPAQLAADAEKAFIKILKSEYNLERYEKYPRSSDGLFNSGFARYGFVLNECYSFKTETATIKGARYYDFNRADQPDLILVEGETVRLIKTGSMNADIENHEEK</sequence>
<name>A0ABP9P638_9BACT</name>
<proteinExistence type="predicted"/>
<evidence type="ECO:0000313" key="1">
    <source>
        <dbReference type="EMBL" id="GAA5140880.1"/>
    </source>
</evidence>
<reference evidence="2" key="1">
    <citation type="journal article" date="2019" name="Int. J. Syst. Evol. Microbiol.">
        <title>The Global Catalogue of Microorganisms (GCM) 10K type strain sequencing project: providing services to taxonomists for standard genome sequencing and annotation.</title>
        <authorList>
            <consortium name="The Broad Institute Genomics Platform"/>
            <consortium name="The Broad Institute Genome Sequencing Center for Infectious Disease"/>
            <person name="Wu L."/>
            <person name="Ma J."/>
        </authorList>
    </citation>
    <scope>NUCLEOTIDE SEQUENCE [LARGE SCALE GENOMIC DNA]</scope>
    <source>
        <strain evidence="2">JCM 18053</strain>
    </source>
</reference>
<evidence type="ECO:0008006" key="3">
    <source>
        <dbReference type="Google" id="ProtNLM"/>
    </source>
</evidence>
<organism evidence="1 2">
    <name type="scientific">Prosthecobacter algae</name>
    <dbReference type="NCBI Taxonomy" id="1144682"/>
    <lineage>
        <taxon>Bacteria</taxon>
        <taxon>Pseudomonadati</taxon>
        <taxon>Verrucomicrobiota</taxon>
        <taxon>Verrucomicrobiia</taxon>
        <taxon>Verrucomicrobiales</taxon>
        <taxon>Verrucomicrobiaceae</taxon>
        <taxon>Prosthecobacter</taxon>
    </lineage>
</organism>
<comment type="caution">
    <text evidence="1">The sequence shown here is derived from an EMBL/GenBank/DDBJ whole genome shotgun (WGS) entry which is preliminary data.</text>
</comment>
<dbReference type="Proteomes" id="UP001499852">
    <property type="component" value="Unassembled WGS sequence"/>
</dbReference>
<evidence type="ECO:0000313" key="2">
    <source>
        <dbReference type="Proteomes" id="UP001499852"/>
    </source>
</evidence>
<dbReference type="EMBL" id="BAABIA010000004">
    <property type="protein sequence ID" value="GAA5140880.1"/>
    <property type="molecule type" value="Genomic_DNA"/>
</dbReference>
<accession>A0ABP9P638</accession>
<gene>
    <name evidence="1" type="ORF">GCM10023213_24170</name>
</gene>
<protein>
    <recommendedName>
        <fullName evidence="3">DUF38 domain-containing protein</fullName>
    </recommendedName>
</protein>